<dbReference type="Proteomes" id="UP001220456">
    <property type="component" value="Unassembled WGS sequence"/>
</dbReference>
<dbReference type="EMBL" id="JAROKN010000010">
    <property type="protein sequence ID" value="MDF9277387.1"/>
    <property type="molecule type" value="Genomic_DNA"/>
</dbReference>
<comment type="caution">
    <text evidence="1">The sequence shown here is derived from an EMBL/GenBank/DDBJ whole genome shotgun (WGS) entry which is preliminary data.</text>
</comment>
<dbReference type="RefSeq" id="WP_277357939.1">
    <property type="nucleotide sequence ID" value="NZ_JAROKN010000010.1"/>
</dbReference>
<reference evidence="1 2" key="1">
    <citation type="journal article" date="2023" name="Int. J. Syst. Evol. Microbiol.">
        <title>Arthrobacter vasquezii sp. nov., isolated from a soil sample from Union Glacier, Antarctica.</title>
        <authorList>
            <person name="Valenzuela-Ibaceta F."/>
            <person name="Carrasco V."/>
            <person name="Lagos-Moraga S."/>
            <person name="Dietz-Vargas C."/>
            <person name="Navarro C.A."/>
            <person name="Perez-Donoso J.M."/>
        </authorList>
    </citation>
    <scope>NUCLEOTIDE SEQUENCE [LARGE SCALE GENOMIC DNA]</scope>
    <source>
        <strain evidence="1 2">EH-1B-1</strain>
    </source>
</reference>
<sequence>MEDFEEMVLEIRQGVERRGLRLMEAVFPGEPAVILWHETTSVDEILDLAQHAFAPFLSLTVSRLDPSELIATWNPDDDAKLEPPAQLLNLWQERSGQIDGVFLQWIASGAVFLYHAVPSWKQELGELEENWSEEQDAQSTDLYRASRIRMTHLAEQLEREPQYRGATTHTRVSIGKTLLEPLLQSNEGGYMTTLILREASRLVRDNAQAEYSKLMGRIDELARELRASLPWQEVHTVRDRTAVARKFLTEQSSGYAPSTAMTNELRRLAEQSR</sequence>
<gene>
    <name evidence="1" type="ORF">P4U43_06215</name>
</gene>
<keyword evidence="2" id="KW-1185">Reference proteome</keyword>
<evidence type="ECO:0000313" key="1">
    <source>
        <dbReference type="EMBL" id="MDF9277387.1"/>
    </source>
</evidence>
<evidence type="ECO:0000313" key="2">
    <source>
        <dbReference type="Proteomes" id="UP001220456"/>
    </source>
</evidence>
<name>A0ABT6CTJ8_9MICC</name>
<protein>
    <submittedName>
        <fullName evidence="1">Uncharacterized protein</fullName>
    </submittedName>
</protein>
<organism evidence="1 2">
    <name type="scientific">Arthrobacter vasquezii</name>
    <dbReference type="NCBI Taxonomy" id="2977629"/>
    <lineage>
        <taxon>Bacteria</taxon>
        <taxon>Bacillati</taxon>
        <taxon>Actinomycetota</taxon>
        <taxon>Actinomycetes</taxon>
        <taxon>Micrococcales</taxon>
        <taxon>Micrococcaceae</taxon>
        <taxon>Arthrobacter</taxon>
    </lineage>
</organism>
<accession>A0ABT6CTJ8</accession>
<proteinExistence type="predicted"/>